<evidence type="ECO:0000313" key="1">
    <source>
        <dbReference type="EMBL" id="MDA3730187.1"/>
    </source>
</evidence>
<keyword evidence="2" id="KW-1185">Reference proteome</keyword>
<evidence type="ECO:0008006" key="3">
    <source>
        <dbReference type="Google" id="ProtNLM"/>
    </source>
</evidence>
<dbReference type="EMBL" id="JAQIFT010000010">
    <property type="protein sequence ID" value="MDA3730187.1"/>
    <property type="molecule type" value="Genomic_DNA"/>
</dbReference>
<dbReference type="Proteomes" id="UP001169242">
    <property type="component" value="Unassembled WGS sequence"/>
</dbReference>
<comment type="caution">
    <text evidence="1">The sequence shown here is derived from an EMBL/GenBank/DDBJ whole genome shotgun (WGS) entry which is preliminary data.</text>
</comment>
<sequence>MRTIRKLGETLIPVPSVFKTYFHKDLPEDIPFDYTDQIYAGFDSCGVPIIIPKDYNSYDYRETLLPIVGYTLVTKNVCKALASFIKDKKVLEIMAGTGCLTYGLRSFGVNIHATDDYSEELLTNFWIKDLEQLDCIESVRKYGSQIDYLLISWCAQKAPILTVIQLLKHINPKAQIIYIGETKGGCTGNDALWDMVTPIRYNNFYEAVLCYRSWYGLHDRPFLLRIN</sequence>
<evidence type="ECO:0000313" key="2">
    <source>
        <dbReference type="Proteomes" id="UP001169242"/>
    </source>
</evidence>
<dbReference type="RefSeq" id="WP_053984713.1">
    <property type="nucleotide sequence ID" value="NZ_JAQIFT010000010.1"/>
</dbReference>
<dbReference type="SUPFAM" id="SSF53335">
    <property type="entry name" value="S-adenosyl-L-methionine-dependent methyltransferases"/>
    <property type="match status" value="1"/>
</dbReference>
<protein>
    <recommendedName>
        <fullName evidence="3">Methyltransferase</fullName>
    </recommendedName>
</protein>
<gene>
    <name evidence="1" type="ORF">PBV87_01480</name>
</gene>
<accession>A0AA42IYV0</accession>
<organism evidence="1 2">
    <name type="scientific">Holtiella tumoricola</name>
    <dbReference type="NCBI Taxonomy" id="3018743"/>
    <lineage>
        <taxon>Bacteria</taxon>
        <taxon>Bacillati</taxon>
        <taxon>Bacillota</taxon>
        <taxon>Clostridia</taxon>
        <taxon>Lachnospirales</taxon>
        <taxon>Cellulosilyticaceae</taxon>
        <taxon>Holtiella</taxon>
    </lineage>
</organism>
<dbReference type="InterPro" id="IPR029063">
    <property type="entry name" value="SAM-dependent_MTases_sf"/>
</dbReference>
<name>A0AA42IYV0_9FIRM</name>
<reference evidence="1" key="1">
    <citation type="journal article" date="2023" name="Int. J. Syst. Evol. Microbiol.">
        <title>&lt;i&gt;Holtiella tumoricola&lt;/i&gt; gen. nov. sp. nov., isolated from a human clinical sample.</title>
        <authorList>
            <person name="Allen-Vercoe E."/>
            <person name="Daigneault M.C."/>
            <person name="Vancuren S.J."/>
            <person name="Cochrane K."/>
            <person name="O'Neal L.L."/>
            <person name="Sankaranarayanan K."/>
            <person name="Lawson P.A."/>
        </authorList>
    </citation>
    <scope>NUCLEOTIDE SEQUENCE</scope>
    <source>
        <strain evidence="1">CC70A</strain>
    </source>
</reference>
<dbReference type="AlphaFoldDB" id="A0AA42IYV0"/>
<proteinExistence type="predicted"/>